<gene>
    <name evidence="1" type="ORF">MM171A01080_0004</name>
</gene>
<organism evidence="1">
    <name type="scientific">viral metagenome</name>
    <dbReference type="NCBI Taxonomy" id="1070528"/>
    <lineage>
        <taxon>unclassified sequences</taxon>
        <taxon>metagenomes</taxon>
        <taxon>organismal metagenomes</taxon>
    </lineage>
</organism>
<sequence>MKIDKKCEINVIYSAAEFERVRQGILMSLQTMVGNNQDATNSYKELCEIFDQMDTC</sequence>
<dbReference type="AlphaFoldDB" id="A0A6M3Y5R6"/>
<protein>
    <submittedName>
        <fullName evidence="1">Uncharacterized protein</fullName>
    </submittedName>
</protein>
<name>A0A6M3Y5R6_9ZZZZ</name>
<reference evidence="1" key="1">
    <citation type="submission" date="2020-03" db="EMBL/GenBank/DDBJ databases">
        <title>The deep terrestrial virosphere.</title>
        <authorList>
            <person name="Holmfeldt K."/>
            <person name="Nilsson E."/>
            <person name="Simone D."/>
            <person name="Lopez-Fernandez M."/>
            <person name="Wu X."/>
            <person name="de Brujin I."/>
            <person name="Lundin D."/>
            <person name="Andersson A."/>
            <person name="Bertilsson S."/>
            <person name="Dopson M."/>
        </authorList>
    </citation>
    <scope>NUCLEOTIDE SEQUENCE</scope>
    <source>
        <strain evidence="1">MM171A01080</strain>
    </source>
</reference>
<dbReference type="EMBL" id="MT145201">
    <property type="protein sequence ID" value="QJI05442.1"/>
    <property type="molecule type" value="Genomic_DNA"/>
</dbReference>
<evidence type="ECO:0000313" key="1">
    <source>
        <dbReference type="EMBL" id="QJI05442.1"/>
    </source>
</evidence>
<accession>A0A6M3Y5R6</accession>
<proteinExistence type="predicted"/>